<protein>
    <submittedName>
        <fullName evidence="1">Uncharacterized protein</fullName>
    </submittedName>
</protein>
<dbReference type="RefSeq" id="WP_087852268.1">
    <property type="nucleotide sequence ID" value="NZ_FYAJ01000001.1"/>
</dbReference>
<name>A0A1Y6M8H3_9GAMM</name>
<accession>A0A1Y6M8H3</accession>
<sequence length="103" mass="11835">MNKLMSALLLLLAFSGWITSAIFIYQSKNNDNYVVKMLGENAFNIIEQSLSKSHSEAEVLTQIQQWKNNGWTAQTGSIATLCQYDRQRFKQWVTAKNLEQICE</sequence>
<dbReference type="Proteomes" id="UP000195719">
    <property type="component" value="Unassembled WGS sequence"/>
</dbReference>
<evidence type="ECO:0000313" key="1">
    <source>
        <dbReference type="EMBL" id="SMY32219.1"/>
    </source>
</evidence>
<reference evidence="2" key="1">
    <citation type="submission" date="2017-06" db="EMBL/GenBank/DDBJ databases">
        <authorList>
            <person name="Rodrigo-Torres L."/>
            <person name="Arahal R.D."/>
            <person name="Lucena T."/>
        </authorList>
    </citation>
    <scope>NUCLEOTIDE SEQUENCE [LARGE SCALE GENOMIC DNA]</scope>
    <source>
        <strain evidence="2">CECT 9192</strain>
    </source>
</reference>
<gene>
    <name evidence="1" type="ORF">PAND9192_00319</name>
</gene>
<organism evidence="1 2">
    <name type="scientific">Photobacterium andalusiense</name>
    <dbReference type="NCBI Taxonomy" id="2204296"/>
    <lineage>
        <taxon>Bacteria</taxon>
        <taxon>Pseudomonadati</taxon>
        <taxon>Pseudomonadota</taxon>
        <taxon>Gammaproteobacteria</taxon>
        <taxon>Vibrionales</taxon>
        <taxon>Vibrionaceae</taxon>
        <taxon>Photobacterium</taxon>
    </lineage>
</organism>
<dbReference type="AlphaFoldDB" id="A0A1Y6M8H3"/>
<proteinExistence type="predicted"/>
<evidence type="ECO:0000313" key="2">
    <source>
        <dbReference type="Proteomes" id="UP000195719"/>
    </source>
</evidence>
<keyword evidence="2" id="KW-1185">Reference proteome</keyword>
<dbReference type="EMBL" id="FYAJ01000001">
    <property type="protein sequence ID" value="SMY32219.1"/>
    <property type="molecule type" value="Genomic_DNA"/>
</dbReference>